<feature type="transmembrane region" description="Helical" evidence="1">
    <location>
        <begin position="403"/>
        <end position="420"/>
    </location>
</feature>
<dbReference type="InterPro" id="IPR015943">
    <property type="entry name" value="WD40/YVTN_repeat-like_dom_sf"/>
</dbReference>
<proteinExistence type="predicted"/>
<reference evidence="2 3" key="1">
    <citation type="submission" date="2018-05" db="EMBL/GenBank/DDBJ databases">
        <title>complete genome sequence of Aquabacterium olei NBRC 110486.</title>
        <authorList>
            <person name="Tang B."/>
            <person name="Chang J."/>
            <person name="Zhang L."/>
            <person name="Yang H."/>
        </authorList>
    </citation>
    <scope>NUCLEOTIDE SEQUENCE [LARGE SCALE GENOMIC DNA]</scope>
    <source>
        <strain evidence="2 3">NBRC 110486</strain>
    </source>
</reference>
<dbReference type="KEGG" id="aon:DEH84_08980"/>
<keyword evidence="1" id="KW-1133">Transmembrane helix</keyword>
<keyword evidence="1" id="KW-0812">Transmembrane</keyword>
<evidence type="ECO:0000256" key="1">
    <source>
        <dbReference type="SAM" id="Phobius"/>
    </source>
</evidence>
<name>A0A2U8FR46_9BURK</name>
<evidence type="ECO:0000313" key="2">
    <source>
        <dbReference type="EMBL" id="AWI53551.1"/>
    </source>
</evidence>
<organism evidence="2 3">
    <name type="scientific">Aquabacterium olei</name>
    <dbReference type="NCBI Taxonomy" id="1296669"/>
    <lineage>
        <taxon>Bacteria</taxon>
        <taxon>Pseudomonadati</taxon>
        <taxon>Pseudomonadota</taxon>
        <taxon>Betaproteobacteria</taxon>
        <taxon>Burkholderiales</taxon>
        <taxon>Aquabacterium</taxon>
    </lineage>
</organism>
<keyword evidence="1" id="KW-0472">Membrane</keyword>
<feature type="transmembrane region" description="Helical" evidence="1">
    <location>
        <begin position="608"/>
        <end position="632"/>
    </location>
</feature>
<dbReference type="SUPFAM" id="SSF101898">
    <property type="entry name" value="NHL repeat"/>
    <property type="match status" value="1"/>
</dbReference>
<dbReference type="AlphaFoldDB" id="A0A2U8FR46"/>
<feature type="transmembrane region" description="Helical" evidence="1">
    <location>
        <begin position="365"/>
        <end position="383"/>
    </location>
</feature>
<dbReference type="Gene3D" id="2.130.10.10">
    <property type="entry name" value="YVTN repeat-like/Quinoprotein amine dehydrogenase"/>
    <property type="match status" value="1"/>
</dbReference>
<gene>
    <name evidence="2" type="ORF">DEH84_08980</name>
</gene>
<keyword evidence="3" id="KW-1185">Reference proteome</keyword>
<feature type="transmembrane region" description="Helical" evidence="1">
    <location>
        <begin position="638"/>
        <end position="662"/>
    </location>
</feature>
<accession>A0A2U8FR46</accession>
<dbReference type="Proteomes" id="UP000244892">
    <property type="component" value="Chromosome"/>
</dbReference>
<sequence length="683" mass="75455">MLASLAAIGASLWAQRQAGALQGPQALAALPDGQVWLTVNDAFWQLDADGTLLARIPIAALGLPDRPAAIAPAPGQRLLISQNGSAILQWLDTRTRRLSGQTALQWPDDLRKLLDHPMTVVVSPQGAIAVATAGGHRVLVFEVDGRFRAVTRPGLYRFTNGLWWAPDALWTTDTNRFALVELDPQTLQERRRIQFKHNETTARYLSWVAPVPQADGRLRPLASVARMRNGMQVGRIVNVWPDGDEQTLPLPDDAQPQDLAWRHDTLLVVDGATWRVRRFGLDREALPDFGDPHAQAELAALYAKRQGFDRLYLWGLRGGVAGLVLALVALAWQGQLTRSSRARAMRPLLATLGTPVLDGPALRKVALRAAWPWLLLLVWLAAWQALIRHWEGDTAGDSDKARMATWALFFGLLAGLVALLHEVRRQTKRLAEAPWAEGLLNLLAVRWLQTDDALAQLLEPGEQVRETFILQPLGGQRWIVLTDRRLLSFRITLGRRVLEHRVPRADIARVALPPAARLTVWQRLLRQPADDGWLRLQLRDGTMVEGAVRSSVTARRVAALLNVRAVPRPRATTGASAASRRPIPAMLAALASFAVPGSAQWLQRRAALGLMMFLVAAGWASVITVRATWVWWHGSADIAARVLTQAWATQLGWGLFCAWDAWYAAPRRTDRAAPSARPDPASD</sequence>
<feature type="transmembrane region" description="Helical" evidence="1">
    <location>
        <begin position="311"/>
        <end position="332"/>
    </location>
</feature>
<protein>
    <submittedName>
        <fullName evidence="2">Uncharacterized protein</fullName>
    </submittedName>
</protein>
<dbReference type="EMBL" id="CP029210">
    <property type="protein sequence ID" value="AWI53551.1"/>
    <property type="molecule type" value="Genomic_DNA"/>
</dbReference>
<evidence type="ECO:0000313" key="3">
    <source>
        <dbReference type="Proteomes" id="UP000244892"/>
    </source>
</evidence>